<feature type="domain" description="Histidine kinase" evidence="15">
    <location>
        <begin position="501"/>
        <end position="725"/>
    </location>
</feature>
<dbReference type="InterPro" id="IPR004358">
    <property type="entry name" value="Sig_transdc_His_kin-like_C"/>
</dbReference>
<dbReference type="InterPro" id="IPR048760">
    <property type="entry name" value="VP0354-like_sensor_dom"/>
</dbReference>
<evidence type="ECO:0000256" key="14">
    <source>
        <dbReference type="SAM" id="Phobius"/>
    </source>
</evidence>
<evidence type="ECO:0000256" key="4">
    <source>
        <dbReference type="ARBA" id="ARBA00022475"/>
    </source>
</evidence>
<dbReference type="Pfam" id="PF21623">
    <property type="entry name" value="HK_sensor_dom_bact"/>
    <property type="match status" value="1"/>
</dbReference>
<dbReference type="InterPro" id="IPR013767">
    <property type="entry name" value="PAS_fold"/>
</dbReference>
<feature type="transmembrane region" description="Helical" evidence="14">
    <location>
        <begin position="12"/>
        <end position="29"/>
    </location>
</feature>
<dbReference type="GO" id="GO:0006355">
    <property type="term" value="P:regulation of DNA-templated transcription"/>
    <property type="evidence" value="ECO:0007669"/>
    <property type="project" value="InterPro"/>
</dbReference>
<evidence type="ECO:0000259" key="17">
    <source>
        <dbReference type="PROSITE" id="PS50112"/>
    </source>
</evidence>
<dbReference type="Pfam" id="PF00989">
    <property type="entry name" value="PAS"/>
    <property type="match status" value="1"/>
</dbReference>
<keyword evidence="19" id="KW-1185">Reference proteome</keyword>
<evidence type="ECO:0000256" key="12">
    <source>
        <dbReference type="ARBA" id="ARBA00023012"/>
    </source>
</evidence>
<dbReference type="RefSeq" id="WP_138564267.1">
    <property type="nucleotide sequence ID" value="NZ_CP040602.1"/>
</dbReference>
<keyword evidence="11 14" id="KW-1133">Transmembrane helix</keyword>
<dbReference type="SMART" id="SM00388">
    <property type="entry name" value="HisKA"/>
    <property type="match status" value="1"/>
</dbReference>
<dbReference type="SUPFAM" id="SSF103190">
    <property type="entry name" value="Sensory domain-like"/>
    <property type="match status" value="2"/>
</dbReference>
<evidence type="ECO:0000256" key="8">
    <source>
        <dbReference type="ARBA" id="ARBA00022741"/>
    </source>
</evidence>
<dbReference type="InterPro" id="IPR029151">
    <property type="entry name" value="Sensor-like_sf"/>
</dbReference>
<dbReference type="PROSITE" id="PS50112">
    <property type="entry name" value="PAS"/>
    <property type="match status" value="1"/>
</dbReference>
<dbReference type="SMART" id="SM00448">
    <property type="entry name" value="REC"/>
    <property type="match status" value="1"/>
</dbReference>
<dbReference type="PROSITE" id="PS50110">
    <property type="entry name" value="RESPONSE_REGULATORY"/>
    <property type="match status" value="1"/>
</dbReference>
<dbReference type="Gene3D" id="1.10.287.130">
    <property type="match status" value="1"/>
</dbReference>
<reference evidence="18 19" key="1">
    <citation type="submission" date="2019-05" db="EMBL/GenBank/DDBJ databases">
        <title>Thiomicrorhabdus sediminis sp. nov, a novel sulfur-oxidizing bacterium isolated from coastal sediment.</title>
        <authorList>
            <person name="Liu X."/>
        </authorList>
    </citation>
    <scope>NUCLEOTIDE SEQUENCE [LARGE SCALE GENOMIC DNA]</scope>
    <source>
        <strain evidence="18 19">G1</strain>
    </source>
</reference>
<dbReference type="InterPro" id="IPR035965">
    <property type="entry name" value="PAS-like_dom_sf"/>
</dbReference>
<keyword evidence="14" id="KW-0472">Membrane</keyword>
<dbReference type="SUPFAM" id="SSF47384">
    <property type="entry name" value="Homodimeric domain of signal transducing histidine kinase"/>
    <property type="match status" value="1"/>
</dbReference>
<comment type="catalytic activity">
    <reaction evidence="1">
        <text>ATP + protein L-histidine = ADP + protein N-phospho-L-histidine.</text>
        <dbReference type="EC" id="2.7.13.3"/>
    </reaction>
</comment>
<dbReference type="InterPro" id="IPR036890">
    <property type="entry name" value="HATPase_C_sf"/>
</dbReference>
<dbReference type="EMBL" id="CP040602">
    <property type="protein sequence ID" value="QCU89674.1"/>
    <property type="molecule type" value="Genomic_DNA"/>
</dbReference>
<dbReference type="InterPro" id="IPR005467">
    <property type="entry name" value="His_kinase_dom"/>
</dbReference>
<evidence type="ECO:0000313" key="19">
    <source>
        <dbReference type="Proteomes" id="UP000304864"/>
    </source>
</evidence>
<keyword evidence="12" id="KW-0902">Two-component regulatory system</keyword>
<dbReference type="GO" id="GO:0000155">
    <property type="term" value="F:phosphorelay sensor kinase activity"/>
    <property type="evidence" value="ECO:0007669"/>
    <property type="project" value="InterPro"/>
</dbReference>
<evidence type="ECO:0000256" key="11">
    <source>
        <dbReference type="ARBA" id="ARBA00022989"/>
    </source>
</evidence>
<evidence type="ECO:0000256" key="7">
    <source>
        <dbReference type="ARBA" id="ARBA00022692"/>
    </source>
</evidence>
<dbReference type="GO" id="GO:0005524">
    <property type="term" value="F:ATP binding"/>
    <property type="evidence" value="ECO:0007669"/>
    <property type="project" value="UniProtKB-KW"/>
</dbReference>
<protein>
    <recommendedName>
        <fullName evidence="3">histidine kinase</fullName>
        <ecNumber evidence="3">2.7.13.3</ecNumber>
    </recommendedName>
</protein>
<evidence type="ECO:0000256" key="10">
    <source>
        <dbReference type="ARBA" id="ARBA00022840"/>
    </source>
</evidence>
<evidence type="ECO:0000256" key="3">
    <source>
        <dbReference type="ARBA" id="ARBA00012438"/>
    </source>
</evidence>
<dbReference type="EC" id="2.7.13.3" evidence="3"/>
<dbReference type="Gene3D" id="3.30.450.20">
    <property type="entry name" value="PAS domain"/>
    <property type="match status" value="3"/>
</dbReference>
<evidence type="ECO:0000259" key="16">
    <source>
        <dbReference type="PROSITE" id="PS50110"/>
    </source>
</evidence>
<evidence type="ECO:0000256" key="2">
    <source>
        <dbReference type="ARBA" id="ARBA00004651"/>
    </source>
</evidence>
<dbReference type="KEGG" id="thig:FE785_02990"/>
<evidence type="ECO:0000256" key="1">
    <source>
        <dbReference type="ARBA" id="ARBA00000085"/>
    </source>
</evidence>
<dbReference type="NCBIfam" id="TIGR00229">
    <property type="entry name" value="sensory_box"/>
    <property type="match status" value="1"/>
</dbReference>
<dbReference type="InterPro" id="IPR003661">
    <property type="entry name" value="HisK_dim/P_dom"/>
</dbReference>
<evidence type="ECO:0000259" key="15">
    <source>
        <dbReference type="PROSITE" id="PS50109"/>
    </source>
</evidence>
<dbReference type="InterPro" id="IPR000014">
    <property type="entry name" value="PAS"/>
</dbReference>
<dbReference type="InterPro" id="IPR001789">
    <property type="entry name" value="Sig_transdc_resp-reg_receiver"/>
</dbReference>
<evidence type="ECO:0000256" key="6">
    <source>
        <dbReference type="ARBA" id="ARBA00022679"/>
    </source>
</evidence>
<dbReference type="InterPro" id="IPR036097">
    <property type="entry name" value="HisK_dim/P_sf"/>
</dbReference>
<feature type="domain" description="Response regulatory" evidence="16">
    <location>
        <begin position="747"/>
        <end position="862"/>
    </location>
</feature>
<dbReference type="Pfam" id="PF02518">
    <property type="entry name" value="HATPase_c"/>
    <property type="match status" value="1"/>
</dbReference>
<keyword evidence="9" id="KW-0418">Kinase</keyword>
<dbReference type="Gene3D" id="3.30.565.10">
    <property type="entry name" value="Histidine kinase-like ATPase, C-terminal domain"/>
    <property type="match status" value="1"/>
</dbReference>
<feature type="domain" description="PAS" evidence="17">
    <location>
        <begin position="361"/>
        <end position="415"/>
    </location>
</feature>
<keyword evidence="7 14" id="KW-0812">Transmembrane</keyword>
<dbReference type="CDD" id="cd00082">
    <property type="entry name" value="HisKA"/>
    <property type="match status" value="1"/>
</dbReference>
<dbReference type="PANTHER" id="PTHR43065">
    <property type="entry name" value="SENSOR HISTIDINE KINASE"/>
    <property type="match status" value="1"/>
</dbReference>
<dbReference type="InterPro" id="IPR011006">
    <property type="entry name" value="CheY-like_superfamily"/>
</dbReference>
<dbReference type="PROSITE" id="PS50109">
    <property type="entry name" value="HIS_KIN"/>
    <property type="match status" value="1"/>
</dbReference>
<dbReference type="CDD" id="cd00130">
    <property type="entry name" value="PAS"/>
    <property type="match status" value="1"/>
</dbReference>
<evidence type="ECO:0000256" key="9">
    <source>
        <dbReference type="ARBA" id="ARBA00022777"/>
    </source>
</evidence>
<gene>
    <name evidence="18" type="ORF">FE785_02990</name>
</gene>
<dbReference type="SUPFAM" id="SSF52172">
    <property type="entry name" value="CheY-like"/>
    <property type="match status" value="1"/>
</dbReference>
<keyword evidence="4" id="KW-1003">Cell membrane</keyword>
<dbReference type="InterPro" id="IPR003594">
    <property type="entry name" value="HATPase_dom"/>
</dbReference>
<evidence type="ECO:0000256" key="5">
    <source>
        <dbReference type="ARBA" id="ARBA00022553"/>
    </source>
</evidence>
<feature type="modified residue" description="4-aspartylphosphate" evidence="13">
    <location>
        <position position="796"/>
    </location>
</feature>
<dbReference type="SUPFAM" id="SSF55785">
    <property type="entry name" value="PYP-like sensor domain (PAS domain)"/>
    <property type="match status" value="1"/>
</dbReference>
<dbReference type="SMART" id="SM00091">
    <property type="entry name" value="PAS"/>
    <property type="match status" value="1"/>
</dbReference>
<dbReference type="Pfam" id="PF00072">
    <property type="entry name" value="Response_reg"/>
    <property type="match status" value="1"/>
</dbReference>
<name>A0A4P9K423_9GAMM</name>
<keyword evidence="8" id="KW-0547">Nucleotide-binding</keyword>
<dbReference type="AlphaFoldDB" id="A0A4P9K423"/>
<dbReference type="PANTHER" id="PTHR43065:SF42">
    <property type="entry name" value="TWO-COMPONENT SENSOR PPRA"/>
    <property type="match status" value="1"/>
</dbReference>
<evidence type="ECO:0000256" key="13">
    <source>
        <dbReference type="PROSITE-ProRule" id="PRU00169"/>
    </source>
</evidence>
<dbReference type="SUPFAM" id="SSF55874">
    <property type="entry name" value="ATPase domain of HSP90 chaperone/DNA topoisomerase II/histidine kinase"/>
    <property type="match status" value="1"/>
</dbReference>
<comment type="subcellular location">
    <subcellularLocation>
        <location evidence="2">Cell membrane</location>
        <topology evidence="2">Multi-pass membrane protein</topology>
    </subcellularLocation>
</comment>
<keyword evidence="5 13" id="KW-0597">Phosphoprotein</keyword>
<dbReference type="SMART" id="SM00387">
    <property type="entry name" value="HATPase_c"/>
    <property type="match status" value="1"/>
</dbReference>
<keyword evidence="10" id="KW-0067">ATP-binding</keyword>
<dbReference type="PRINTS" id="PR00344">
    <property type="entry name" value="BCTRLSENSOR"/>
</dbReference>
<keyword evidence="6" id="KW-0808">Transferase</keyword>
<evidence type="ECO:0000313" key="18">
    <source>
        <dbReference type="EMBL" id="QCU89674.1"/>
    </source>
</evidence>
<dbReference type="Gene3D" id="3.40.50.2300">
    <property type="match status" value="1"/>
</dbReference>
<dbReference type="CDD" id="cd00156">
    <property type="entry name" value="REC"/>
    <property type="match status" value="1"/>
</dbReference>
<dbReference type="Proteomes" id="UP000304864">
    <property type="component" value="Chromosome"/>
</dbReference>
<organism evidence="18 19">
    <name type="scientific">Thiomicrorhabdus sediminis</name>
    <dbReference type="NCBI Taxonomy" id="2580412"/>
    <lineage>
        <taxon>Bacteria</taxon>
        <taxon>Pseudomonadati</taxon>
        <taxon>Pseudomonadota</taxon>
        <taxon>Gammaproteobacteria</taxon>
        <taxon>Thiotrichales</taxon>
        <taxon>Piscirickettsiaceae</taxon>
        <taxon>Thiomicrorhabdus</taxon>
    </lineage>
</organism>
<proteinExistence type="predicted"/>
<dbReference type="OrthoDB" id="9772100at2"/>
<feature type="transmembrane region" description="Helical" evidence="14">
    <location>
        <begin position="321"/>
        <end position="339"/>
    </location>
</feature>
<accession>A0A4P9K423</accession>
<sequence length="868" mass="99204">MSSESKHSNLVLFAVLLLLIGLMLSIFYIDKNQRAERKMQQVHTLIDNIQQTIINDIAQSFSDIFSLSQQQILKTFIADRSEKNFDNLNNEYKVFSTYHPEYMQIRVLDLQGKEIVRVDRKSNRLEIIDSKDLQDKSERYYFKQARLLRPGQIYQSSLDLNIENGEIQQPWQPTLRLITPISDHNQINAYLIVNINAQYLLNRIDDLVKQTQTKFFIVNNAGYYLYANHPVNLWGFMFNQTEASLQVTKPDIWNKLINLKTDHSFFKNELFYVSSKICGAAQCSNDPHAAFLASNANDLPWYIVGYRDINELSANNWWQNYWPHLIASLLGIIGLYIFATGRRLQQSLTHLSQQRKQLQSSNTRFEKLIDAIPEGLLVVDNQGIIETVNKMTEQIFGLTSEQLLGHPVEILMPEDFKEKHVHHRHTFNQNPKRIHVTRNAPFSYQHPDGSTRLFEVIVDPANFDNQIKAITLVHDVTQRTAFESQLRQSQKLEAIGQLSGGIAHDFNNLLGIILVNLELIELSVDPESKAYKQLGKAKKASLSAADLTQKLLSISRKKALASENVELAPLLTDTIDMLKHSIKQKIRIELQIAESLPQVNIDPNELTNALINLVVNARDAMPDGGHILITSTPVYLDETYVKSQTEKLAAGDYVLIDITDNGTGIEKQYIEKVLEPFFTTKEKGKGTGLGLAMIYGFIKQSKGHMRIYSEVNKGTSIHLYLPVSDTRATSQKRQQTRFDLPDGKGLKVLIIDDEEDLREIAETLLSNLGFSCDTTKSAVTAWEMILDNHYDLIISDIIMPGEFDGLDLYHKVKAEMPEIKYVLTSGFSEQMVKERDQLFNHAVFLRKPYQIQSFYEAVHQALNDINED</sequence>
<dbReference type="GO" id="GO:0005886">
    <property type="term" value="C:plasma membrane"/>
    <property type="evidence" value="ECO:0007669"/>
    <property type="project" value="UniProtKB-SubCell"/>
</dbReference>